<dbReference type="GO" id="GO:0005886">
    <property type="term" value="C:plasma membrane"/>
    <property type="evidence" value="ECO:0007669"/>
    <property type="project" value="UniProtKB-SubCell"/>
</dbReference>
<feature type="transmembrane region" description="Helical" evidence="10">
    <location>
        <begin position="142"/>
        <end position="162"/>
    </location>
</feature>
<evidence type="ECO:0000256" key="1">
    <source>
        <dbReference type="ARBA" id="ARBA00004651"/>
    </source>
</evidence>
<keyword evidence="2" id="KW-1003">Cell membrane</keyword>
<evidence type="ECO:0000256" key="6">
    <source>
        <dbReference type="ARBA" id="ARBA00023136"/>
    </source>
</evidence>
<evidence type="ECO:0000313" key="13">
    <source>
        <dbReference type="Proteomes" id="UP001159428"/>
    </source>
</evidence>
<evidence type="ECO:0000256" key="10">
    <source>
        <dbReference type="SAM" id="Phobius"/>
    </source>
</evidence>
<feature type="transmembrane region" description="Helical" evidence="10">
    <location>
        <begin position="273"/>
        <end position="294"/>
    </location>
</feature>
<dbReference type="PROSITE" id="PS50262">
    <property type="entry name" value="G_PROTEIN_RECEP_F1_2"/>
    <property type="match status" value="1"/>
</dbReference>
<dbReference type="CDD" id="cd00637">
    <property type="entry name" value="7tm_classA_rhodopsin-like"/>
    <property type="match status" value="1"/>
</dbReference>
<keyword evidence="4 10" id="KW-1133">Transmembrane helix</keyword>
<dbReference type="SMART" id="SM01381">
    <property type="entry name" value="7TM_GPCR_Srsx"/>
    <property type="match status" value="1"/>
</dbReference>
<dbReference type="PANTHER" id="PTHR22752">
    <property type="entry name" value="G PROTEIN-COUPLED RECEPTOR"/>
    <property type="match status" value="1"/>
</dbReference>
<evidence type="ECO:0000256" key="3">
    <source>
        <dbReference type="ARBA" id="ARBA00022692"/>
    </source>
</evidence>
<sequence length="323" mass="36574">MDSSTYFPPLAHGSPMFTVLGVAVVFLIIIFGLVGNFGICAMVYTHRHLQTIPNYLIVNLSVSDLLRIFFTLSVSAGVLIKRRWVFGDAFCHVNGSYTLVFLVASLMSVTLISVNRYFLIVRANESSTFFSLRRTKVMLSTLWFLAVFIAIPPILGWGHYGFFASRATCFIAVGSSYSYTSFLVITFITTPFSVLIWCYVTIYKAMKRSKNRVKCIRTLPVNISSENAERLKKEVNVAKTVLLLIGVYIITWIPICVIHFLRVARIGNIPDSVDLSAALLMSLSCVTNPWIYGFRHTQFRDQVRRLLCMKTHMRDVEAQSSRQ</sequence>
<evidence type="ECO:0000256" key="9">
    <source>
        <dbReference type="RuleBase" id="RU000688"/>
    </source>
</evidence>
<feature type="transmembrane region" description="Helical" evidence="10">
    <location>
        <begin position="20"/>
        <end position="44"/>
    </location>
</feature>
<evidence type="ECO:0000256" key="2">
    <source>
        <dbReference type="ARBA" id="ARBA00022475"/>
    </source>
</evidence>
<feature type="domain" description="G-protein coupled receptors family 1 profile" evidence="11">
    <location>
        <begin position="35"/>
        <end position="292"/>
    </location>
</feature>
<evidence type="ECO:0000256" key="8">
    <source>
        <dbReference type="ARBA" id="ARBA00023224"/>
    </source>
</evidence>
<organism evidence="12 13">
    <name type="scientific">Pocillopora meandrina</name>
    <dbReference type="NCBI Taxonomy" id="46732"/>
    <lineage>
        <taxon>Eukaryota</taxon>
        <taxon>Metazoa</taxon>
        <taxon>Cnidaria</taxon>
        <taxon>Anthozoa</taxon>
        <taxon>Hexacorallia</taxon>
        <taxon>Scleractinia</taxon>
        <taxon>Astrocoeniina</taxon>
        <taxon>Pocilloporidae</taxon>
        <taxon>Pocillopora</taxon>
    </lineage>
</organism>
<keyword evidence="3 9" id="KW-0812">Transmembrane</keyword>
<dbReference type="GO" id="GO:0004930">
    <property type="term" value="F:G protein-coupled receptor activity"/>
    <property type="evidence" value="ECO:0007669"/>
    <property type="project" value="UniProtKB-KW"/>
</dbReference>
<keyword evidence="6 10" id="KW-0472">Membrane</keyword>
<comment type="caution">
    <text evidence="12">The sequence shown here is derived from an EMBL/GenBank/DDBJ whole genome shotgun (WGS) entry which is preliminary data.</text>
</comment>
<dbReference type="InterPro" id="IPR017452">
    <property type="entry name" value="GPCR_Rhodpsn_7TM"/>
</dbReference>
<dbReference type="InterPro" id="IPR000276">
    <property type="entry name" value="GPCR_Rhodpsn"/>
</dbReference>
<evidence type="ECO:0000313" key="12">
    <source>
        <dbReference type="EMBL" id="CAH3154801.1"/>
    </source>
</evidence>
<dbReference type="SUPFAM" id="SSF81321">
    <property type="entry name" value="Family A G protein-coupled receptor-like"/>
    <property type="match status" value="1"/>
</dbReference>
<feature type="transmembrane region" description="Helical" evidence="10">
    <location>
        <begin position="100"/>
        <end position="121"/>
    </location>
</feature>
<comment type="subcellular location">
    <subcellularLocation>
        <location evidence="1">Cell membrane</location>
        <topology evidence="1">Multi-pass membrane protein</topology>
    </subcellularLocation>
</comment>
<protein>
    <recommendedName>
        <fullName evidence="11">G-protein coupled receptors family 1 profile domain-containing protein</fullName>
    </recommendedName>
</protein>
<dbReference type="PRINTS" id="PR00237">
    <property type="entry name" value="GPCRRHODOPSN"/>
</dbReference>
<feature type="transmembrane region" description="Helical" evidence="10">
    <location>
        <begin position="182"/>
        <end position="202"/>
    </location>
</feature>
<reference evidence="12 13" key="1">
    <citation type="submission" date="2022-05" db="EMBL/GenBank/DDBJ databases">
        <authorList>
            <consortium name="Genoscope - CEA"/>
            <person name="William W."/>
        </authorList>
    </citation>
    <scope>NUCLEOTIDE SEQUENCE [LARGE SCALE GENOMIC DNA]</scope>
</reference>
<dbReference type="PROSITE" id="PS00237">
    <property type="entry name" value="G_PROTEIN_RECEP_F1_1"/>
    <property type="match status" value="1"/>
</dbReference>
<dbReference type="Gene3D" id="1.20.1070.10">
    <property type="entry name" value="Rhodopsin 7-helix transmembrane proteins"/>
    <property type="match status" value="1"/>
</dbReference>
<name>A0AAU9XQM0_9CNID</name>
<accession>A0AAU9XQM0</accession>
<feature type="transmembrane region" description="Helical" evidence="10">
    <location>
        <begin position="240"/>
        <end position="261"/>
    </location>
</feature>
<keyword evidence="13" id="KW-1185">Reference proteome</keyword>
<evidence type="ECO:0000256" key="5">
    <source>
        <dbReference type="ARBA" id="ARBA00023040"/>
    </source>
</evidence>
<feature type="transmembrane region" description="Helical" evidence="10">
    <location>
        <begin position="56"/>
        <end position="80"/>
    </location>
</feature>
<keyword evidence="8 9" id="KW-0807">Transducer</keyword>
<keyword evidence="7 9" id="KW-0675">Receptor</keyword>
<evidence type="ECO:0000256" key="4">
    <source>
        <dbReference type="ARBA" id="ARBA00022989"/>
    </source>
</evidence>
<evidence type="ECO:0000256" key="7">
    <source>
        <dbReference type="ARBA" id="ARBA00023170"/>
    </source>
</evidence>
<dbReference type="Pfam" id="PF00001">
    <property type="entry name" value="7tm_1"/>
    <property type="match status" value="1"/>
</dbReference>
<dbReference type="AlphaFoldDB" id="A0AAU9XQM0"/>
<evidence type="ECO:0000259" key="11">
    <source>
        <dbReference type="PROSITE" id="PS50262"/>
    </source>
</evidence>
<comment type="similarity">
    <text evidence="9">Belongs to the G-protein coupled receptor 1 family.</text>
</comment>
<keyword evidence="5 9" id="KW-0297">G-protein coupled receptor</keyword>
<proteinExistence type="inferred from homology"/>
<dbReference type="EMBL" id="CALNXJ010000056">
    <property type="protein sequence ID" value="CAH3154801.1"/>
    <property type="molecule type" value="Genomic_DNA"/>
</dbReference>
<gene>
    <name evidence="12" type="ORF">PMEA_00027719</name>
</gene>
<dbReference type="Proteomes" id="UP001159428">
    <property type="component" value="Unassembled WGS sequence"/>
</dbReference>